<reference evidence="2" key="1">
    <citation type="submission" date="2021-02" db="EMBL/GenBank/DDBJ databases">
        <title>Genome sequence Cadophora malorum strain M34.</title>
        <authorList>
            <person name="Stefanovic E."/>
            <person name="Vu D."/>
            <person name="Scully C."/>
            <person name="Dijksterhuis J."/>
            <person name="Roader J."/>
            <person name="Houbraken J."/>
        </authorList>
    </citation>
    <scope>NUCLEOTIDE SEQUENCE</scope>
    <source>
        <strain evidence="2">M34</strain>
    </source>
</reference>
<evidence type="ECO:0000313" key="2">
    <source>
        <dbReference type="EMBL" id="KAG4424226.1"/>
    </source>
</evidence>
<name>A0A8H7WG07_9HELO</name>
<dbReference type="Proteomes" id="UP000664132">
    <property type="component" value="Unassembled WGS sequence"/>
</dbReference>
<comment type="caution">
    <text evidence="2">The sequence shown here is derived from an EMBL/GenBank/DDBJ whole genome shotgun (WGS) entry which is preliminary data.</text>
</comment>
<dbReference type="OrthoDB" id="3443815at2759"/>
<gene>
    <name evidence="2" type="ORF">IFR04_002630</name>
</gene>
<evidence type="ECO:0000256" key="1">
    <source>
        <dbReference type="SAM" id="SignalP"/>
    </source>
</evidence>
<accession>A0A8H7WG07</accession>
<organism evidence="2 3">
    <name type="scientific">Cadophora malorum</name>
    <dbReference type="NCBI Taxonomy" id="108018"/>
    <lineage>
        <taxon>Eukaryota</taxon>
        <taxon>Fungi</taxon>
        <taxon>Dikarya</taxon>
        <taxon>Ascomycota</taxon>
        <taxon>Pezizomycotina</taxon>
        <taxon>Leotiomycetes</taxon>
        <taxon>Helotiales</taxon>
        <taxon>Ploettnerulaceae</taxon>
        <taxon>Cadophora</taxon>
    </lineage>
</organism>
<dbReference type="EMBL" id="JAFJYH010000023">
    <property type="protein sequence ID" value="KAG4424226.1"/>
    <property type="molecule type" value="Genomic_DNA"/>
</dbReference>
<keyword evidence="3" id="KW-1185">Reference proteome</keyword>
<protein>
    <submittedName>
        <fullName evidence="2">Uncharacterized protein</fullName>
    </submittedName>
</protein>
<proteinExistence type="predicted"/>
<evidence type="ECO:0000313" key="3">
    <source>
        <dbReference type="Proteomes" id="UP000664132"/>
    </source>
</evidence>
<feature type="chain" id="PRO_5034491903" evidence="1">
    <location>
        <begin position="18"/>
        <end position="177"/>
    </location>
</feature>
<feature type="signal peptide" evidence="1">
    <location>
        <begin position="1"/>
        <end position="17"/>
    </location>
</feature>
<keyword evidence="1" id="KW-0732">Signal</keyword>
<dbReference type="AlphaFoldDB" id="A0A8H7WG07"/>
<sequence>MYLPVFILGFLGASTLASPIIAETEELTDSPAVLLGREPNLPKWPHNPPTCKTKTVYGPYTLKAPVFGFGQSEEYYAEKIEDLLVVTGHGKDGKPLDSDNKDGEGRDYVVTKCITFSWTTSTWYHTIPGHHHPTSCATTTTVHRGHHGFPTGLPILPKPIPHLGWPGLPIPTKKKGW</sequence>